<feature type="domain" description="RNA polymerase sigma-70 region 4" evidence="8">
    <location>
        <begin position="149"/>
        <end position="198"/>
    </location>
</feature>
<evidence type="ECO:0000313" key="10">
    <source>
        <dbReference type="Proteomes" id="UP000600139"/>
    </source>
</evidence>
<proteinExistence type="inferred from homology"/>
<evidence type="ECO:0000313" key="9">
    <source>
        <dbReference type="EMBL" id="MBK1815466.1"/>
    </source>
</evidence>
<dbReference type="NCBIfam" id="TIGR02937">
    <property type="entry name" value="sigma70-ECF"/>
    <property type="match status" value="1"/>
</dbReference>
<sequence length="209" mass="23859">MREGESPMGEAAKKMDAGGRTDVRDGSRLLARIARRDPEALAELYRMWGDRLYSMALHWIRDEGAAKEVLQDCFLRVWKKAGDFDPEKSRGFTWCAMILRGLCLDHLRSRRRRSGVWHDWEAGAALEVPSRGGVEDLVFRETVTRVRSALARLDDAESESVRAALFDPGSMRDHARRWGIPLGTAKIRIHRAMLKLRELLQKGDDDESK</sequence>
<keyword evidence="3" id="KW-0731">Sigma factor</keyword>
<dbReference type="InterPro" id="IPR007627">
    <property type="entry name" value="RNA_pol_sigma70_r2"/>
</dbReference>
<gene>
    <name evidence="9" type="ORF">JIN84_07565</name>
</gene>
<evidence type="ECO:0000256" key="2">
    <source>
        <dbReference type="ARBA" id="ARBA00023015"/>
    </source>
</evidence>
<dbReference type="EMBL" id="JAENIK010000008">
    <property type="protein sequence ID" value="MBK1815466.1"/>
    <property type="molecule type" value="Genomic_DNA"/>
</dbReference>
<evidence type="ECO:0000256" key="4">
    <source>
        <dbReference type="ARBA" id="ARBA00023125"/>
    </source>
</evidence>
<dbReference type="RefSeq" id="WP_200350426.1">
    <property type="nucleotide sequence ID" value="NZ_BAABHZ010000012.1"/>
</dbReference>
<dbReference type="AlphaFoldDB" id="A0A934VB16"/>
<dbReference type="Proteomes" id="UP000600139">
    <property type="component" value="Unassembled WGS sequence"/>
</dbReference>
<dbReference type="SUPFAM" id="SSF88946">
    <property type="entry name" value="Sigma2 domain of RNA polymerase sigma factors"/>
    <property type="match status" value="1"/>
</dbReference>
<dbReference type="GO" id="GO:0003677">
    <property type="term" value="F:DNA binding"/>
    <property type="evidence" value="ECO:0007669"/>
    <property type="project" value="UniProtKB-KW"/>
</dbReference>
<dbReference type="InterPro" id="IPR014284">
    <property type="entry name" value="RNA_pol_sigma-70_dom"/>
</dbReference>
<dbReference type="InterPro" id="IPR039425">
    <property type="entry name" value="RNA_pol_sigma-70-like"/>
</dbReference>
<dbReference type="GO" id="GO:0006352">
    <property type="term" value="P:DNA-templated transcription initiation"/>
    <property type="evidence" value="ECO:0007669"/>
    <property type="project" value="InterPro"/>
</dbReference>
<dbReference type="GO" id="GO:0016987">
    <property type="term" value="F:sigma factor activity"/>
    <property type="evidence" value="ECO:0007669"/>
    <property type="project" value="UniProtKB-KW"/>
</dbReference>
<dbReference type="Pfam" id="PF04545">
    <property type="entry name" value="Sigma70_r4"/>
    <property type="match status" value="1"/>
</dbReference>
<keyword evidence="4" id="KW-0238">DNA-binding</keyword>
<dbReference type="InterPro" id="IPR013325">
    <property type="entry name" value="RNA_pol_sigma_r2"/>
</dbReference>
<protein>
    <submittedName>
        <fullName evidence="9">Sigma-70 family RNA polymerase sigma factor</fullName>
    </submittedName>
</protein>
<dbReference type="Pfam" id="PF04542">
    <property type="entry name" value="Sigma70_r2"/>
    <property type="match status" value="1"/>
</dbReference>
<feature type="domain" description="RNA polymerase sigma-70 region 2" evidence="7">
    <location>
        <begin position="44"/>
        <end position="113"/>
    </location>
</feature>
<dbReference type="SUPFAM" id="SSF88659">
    <property type="entry name" value="Sigma3 and sigma4 domains of RNA polymerase sigma factors"/>
    <property type="match status" value="1"/>
</dbReference>
<dbReference type="Gene3D" id="1.10.1740.10">
    <property type="match status" value="1"/>
</dbReference>
<dbReference type="InterPro" id="IPR036388">
    <property type="entry name" value="WH-like_DNA-bd_sf"/>
</dbReference>
<name>A0A934VB16_9BACT</name>
<evidence type="ECO:0000256" key="5">
    <source>
        <dbReference type="ARBA" id="ARBA00023163"/>
    </source>
</evidence>
<dbReference type="Gene3D" id="1.10.10.10">
    <property type="entry name" value="Winged helix-like DNA-binding domain superfamily/Winged helix DNA-binding domain"/>
    <property type="match status" value="1"/>
</dbReference>
<dbReference type="PANTHER" id="PTHR43133:SF62">
    <property type="entry name" value="RNA POLYMERASE SIGMA FACTOR SIGZ"/>
    <property type="match status" value="1"/>
</dbReference>
<comment type="caution">
    <text evidence="9">The sequence shown here is derived from an EMBL/GenBank/DDBJ whole genome shotgun (WGS) entry which is preliminary data.</text>
</comment>
<evidence type="ECO:0000256" key="3">
    <source>
        <dbReference type="ARBA" id="ARBA00023082"/>
    </source>
</evidence>
<feature type="region of interest" description="Disordered" evidence="6">
    <location>
        <begin position="1"/>
        <end position="20"/>
    </location>
</feature>
<keyword evidence="10" id="KW-1185">Reference proteome</keyword>
<evidence type="ECO:0000259" key="8">
    <source>
        <dbReference type="Pfam" id="PF04545"/>
    </source>
</evidence>
<keyword evidence="5" id="KW-0804">Transcription</keyword>
<dbReference type="PANTHER" id="PTHR43133">
    <property type="entry name" value="RNA POLYMERASE ECF-TYPE SIGMA FACTO"/>
    <property type="match status" value="1"/>
</dbReference>
<dbReference type="InterPro" id="IPR007630">
    <property type="entry name" value="RNA_pol_sigma70_r4"/>
</dbReference>
<accession>A0A934VB16</accession>
<dbReference type="InterPro" id="IPR013324">
    <property type="entry name" value="RNA_pol_sigma_r3/r4-like"/>
</dbReference>
<keyword evidence="2" id="KW-0805">Transcription regulation</keyword>
<evidence type="ECO:0000256" key="1">
    <source>
        <dbReference type="ARBA" id="ARBA00010641"/>
    </source>
</evidence>
<comment type="similarity">
    <text evidence="1">Belongs to the sigma-70 factor family. ECF subfamily.</text>
</comment>
<evidence type="ECO:0000259" key="7">
    <source>
        <dbReference type="Pfam" id="PF04542"/>
    </source>
</evidence>
<reference evidence="9" key="1">
    <citation type="submission" date="2021-01" db="EMBL/GenBank/DDBJ databases">
        <title>Modified the classification status of verrucomicrobia.</title>
        <authorList>
            <person name="Feng X."/>
        </authorList>
    </citation>
    <scope>NUCLEOTIDE SEQUENCE</scope>
    <source>
        <strain evidence="9">JCM 18052</strain>
    </source>
</reference>
<evidence type="ECO:0000256" key="6">
    <source>
        <dbReference type="SAM" id="MobiDB-lite"/>
    </source>
</evidence>
<organism evidence="9 10">
    <name type="scientific">Luteolibacter yonseiensis</name>
    <dbReference type="NCBI Taxonomy" id="1144680"/>
    <lineage>
        <taxon>Bacteria</taxon>
        <taxon>Pseudomonadati</taxon>
        <taxon>Verrucomicrobiota</taxon>
        <taxon>Verrucomicrobiia</taxon>
        <taxon>Verrucomicrobiales</taxon>
        <taxon>Verrucomicrobiaceae</taxon>
        <taxon>Luteolibacter</taxon>
    </lineage>
</organism>